<dbReference type="CDD" id="cd04690">
    <property type="entry name" value="NUDIX_Hydrolase"/>
    <property type="match status" value="1"/>
</dbReference>
<evidence type="ECO:0000256" key="3">
    <source>
        <dbReference type="ARBA" id="ARBA00022801"/>
    </source>
</evidence>
<keyword evidence="3 4" id="KW-0378">Hydrolase</keyword>
<proteinExistence type="inferred from homology"/>
<evidence type="ECO:0000256" key="2">
    <source>
        <dbReference type="ARBA" id="ARBA00005582"/>
    </source>
</evidence>
<dbReference type="SUPFAM" id="SSF55811">
    <property type="entry name" value="Nudix"/>
    <property type="match status" value="1"/>
</dbReference>
<dbReference type="Proteomes" id="UP000198506">
    <property type="component" value="Unassembled WGS sequence"/>
</dbReference>
<sequence length="165" mass="18228">MHSGCVVSRAALMARVRSRGPRWPLYPGRMSVIIVSAICFERADGAVLTVRKRGTDRWMLPGGKPETGESAAECAVREVQEELGVEIGLDRIESMGEFETRAANEAGFALRASVFRTRDPIAPEPRAEIEAVRWIDPAVGIDDEAEAPLNRELVFPLLLGERSRR</sequence>
<evidence type="ECO:0000256" key="4">
    <source>
        <dbReference type="RuleBase" id="RU003476"/>
    </source>
</evidence>
<dbReference type="PANTHER" id="PTHR43046">
    <property type="entry name" value="GDP-MANNOSE MANNOSYL HYDROLASE"/>
    <property type="match status" value="1"/>
</dbReference>
<evidence type="ECO:0000256" key="1">
    <source>
        <dbReference type="ARBA" id="ARBA00001946"/>
    </source>
</evidence>
<comment type="cofactor">
    <cofactor evidence="1">
        <name>Mg(2+)</name>
        <dbReference type="ChEBI" id="CHEBI:18420"/>
    </cofactor>
</comment>
<dbReference type="Gene3D" id="3.90.79.10">
    <property type="entry name" value="Nucleoside Triphosphate Pyrophosphohydrolase"/>
    <property type="match status" value="1"/>
</dbReference>
<name>A0AA94KZL5_9MICO</name>
<comment type="similarity">
    <text evidence="2 4">Belongs to the Nudix hydrolase family.</text>
</comment>
<evidence type="ECO:0000259" key="5">
    <source>
        <dbReference type="PROSITE" id="PS51462"/>
    </source>
</evidence>
<dbReference type="AlphaFoldDB" id="A0AA94KZL5"/>
<dbReference type="EMBL" id="FOZN01000002">
    <property type="protein sequence ID" value="SFS10992.1"/>
    <property type="molecule type" value="Genomic_DNA"/>
</dbReference>
<dbReference type="PROSITE" id="PS00893">
    <property type="entry name" value="NUDIX_BOX"/>
    <property type="match status" value="1"/>
</dbReference>
<dbReference type="InterPro" id="IPR015797">
    <property type="entry name" value="NUDIX_hydrolase-like_dom_sf"/>
</dbReference>
<dbReference type="InterPro" id="IPR020476">
    <property type="entry name" value="Nudix_hydrolase"/>
</dbReference>
<dbReference type="PANTHER" id="PTHR43046:SF2">
    <property type="entry name" value="8-OXO-DGTP DIPHOSPHATASE-RELATED"/>
    <property type="match status" value="1"/>
</dbReference>
<comment type="caution">
    <text evidence="6">The sequence shown here is derived from an EMBL/GenBank/DDBJ whole genome shotgun (WGS) entry which is preliminary data.</text>
</comment>
<dbReference type="PROSITE" id="PS51462">
    <property type="entry name" value="NUDIX"/>
    <property type="match status" value="1"/>
</dbReference>
<dbReference type="PRINTS" id="PR00502">
    <property type="entry name" value="NUDIXFAMILY"/>
</dbReference>
<feature type="domain" description="Nudix hydrolase" evidence="5">
    <location>
        <begin position="30"/>
        <end position="159"/>
    </location>
</feature>
<evidence type="ECO:0000313" key="6">
    <source>
        <dbReference type="EMBL" id="SFS10992.1"/>
    </source>
</evidence>
<dbReference type="GO" id="GO:0016787">
    <property type="term" value="F:hydrolase activity"/>
    <property type="evidence" value="ECO:0007669"/>
    <property type="project" value="UniProtKB-KW"/>
</dbReference>
<organism evidence="6 7">
    <name type="scientific">Agrococcus baldri</name>
    <dbReference type="NCBI Taxonomy" id="153730"/>
    <lineage>
        <taxon>Bacteria</taxon>
        <taxon>Bacillati</taxon>
        <taxon>Actinomycetota</taxon>
        <taxon>Actinomycetes</taxon>
        <taxon>Micrococcales</taxon>
        <taxon>Microbacteriaceae</taxon>
        <taxon>Agrococcus</taxon>
    </lineage>
</organism>
<gene>
    <name evidence="6" type="ORF">SAMN04487783_1495</name>
</gene>
<protein>
    <submittedName>
        <fullName evidence="6">ADP-ribose pyrophosphatase YjhB, NUDIX family</fullName>
    </submittedName>
</protein>
<accession>A0AA94KZL5</accession>
<evidence type="ECO:0000313" key="7">
    <source>
        <dbReference type="Proteomes" id="UP000198506"/>
    </source>
</evidence>
<dbReference type="InterPro" id="IPR000086">
    <property type="entry name" value="NUDIX_hydrolase_dom"/>
</dbReference>
<dbReference type="Pfam" id="PF00293">
    <property type="entry name" value="NUDIX"/>
    <property type="match status" value="1"/>
</dbReference>
<dbReference type="InterPro" id="IPR020084">
    <property type="entry name" value="NUDIX_hydrolase_CS"/>
</dbReference>
<reference evidence="6 7" key="1">
    <citation type="submission" date="2016-10" db="EMBL/GenBank/DDBJ databases">
        <authorList>
            <person name="Varghese N."/>
            <person name="Submissions S."/>
        </authorList>
    </citation>
    <scope>NUCLEOTIDE SEQUENCE [LARGE SCALE GENOMIC DNA]</scope>
    <source>
        <strain evidence="6 7">IAM 15147</strain>
    </source>
</reference>
<keyword evidence="7" id="KW-1185">Reference proteome</keyword>